<feature type="domain" description="4Fe-4S ferredoxin-type" evidence="4">
    <location>
        <begin position="504"/>
        <end position="534"/>
    </location>
</feature>
<dbReference type="GO" id="GO:0051536">
    <property type="term" value="F:iron-sulfur cluster binding"/>
    <property type="evidence" value="ECO:0007669"/>
    <property type="project" value="UniProtKB-KW"/>
</dbReference>
<dbReference type="PROSITE" id="PS51379">
    <property type="entry name" value="4FE4S_FER_2"/>
    <property type="match status" value="2"/>
</dbReference>
<dbReference type="Gene3D" id="1.10.1060.10">
    <property type="entry name" value="Alpha-helical ferredoxin"/>
    <property type="match status" value="1"/>
</dbReference>
<dbReference type="InterPro" id="IPR017900">
    <property type="entry name" value="4Fe4S_Fe_S_CS"/>
</dbReference>
<dbReference type="PRINTS" id="PR00419">
    <property type="entry name" value="ADXRDTASE"/>
</dbReference>
<organism evidence="5 6">
    <name type="scientific">Reinekea marinisedimentorum</name>
    <dbReference type="NCBI Taxonomy" id="230495"/>
    <lineage>
        <taxon>Bacteria</taxon>
        <taxon>Pseudomonadati</taxon>
        <taxon>Pseudomonadota</taxon>
        <taxon>Gammaproteobacteria</taxon>
        <taxon>Oceanospirillales</taxon>
        <taxon>Saccharospirillaceae</taxon>
        <taxon>Reinekea</taxon>
    </lineage>
</organism>
<dbReference type="SUPFAM" id="SSF51971">
    <property type="entry name" value="Nucleotide-binding domain"/>
    <property type="match status" value="1"/>
</dbReference>
<dbReference type="RefSeq" id="WP_132698678.1">
    <property type="nucleotide sequence ID" value="NZ_SLZR01000001.1"/>
</dbReference>
<dbReference type="GO" id="GO:0046872">
    <property type="term" value="F:metal ion binding"/>
    <property type="evidence" value="ECO:0007669"/>
    <property type="project" value="UniProtKB-KW"/>
</dbReference>
<keyword evidence="6" id="KW-1185">Reference proteome</keyword>
<evidence type="ECO:0000256" key="3">
    <source>
        <dbReference type="ARBA" id="ARBA00023014"/>
    </source>
</evidence>
<dbReference type="Pfam" id="PF00037">
    <property type="entry name" value="Fer4"/>
    <property type="match status" value="1"/>
</dbReference>
<dbReference type="InterPro" id="IPR028261">
    <property type="entry name" value="DPD_II"/>
</dbReference>
<reference evidence="5 6" key="1">
    <citation type="submission" date="2019-03" db="EMBL/GenBank/DDBJ databases">
        <title>Genomic Encyclopedia of Archaeal and Bacterial Type Strains, Phase II (KMG-II): from individual species to whole genera.</title>
        <authorList>
            <person name="Goeker M."/>
        </authorList>
    </citation>
    <scope>NUCLEOTIDE SEQUENCE [LARGE SCALE GENOMIC DNA]</scope>
    <source>
        <strain evidence="5 6">DSM 15388</strain>
    </source>
</reference>
<dbReference type="InterPro" id="IPR009051">
    <property type="entry name" value="Helical_ferredxn"/>
</dbReference>
<protein>
    <submittedName>
        <fullName evidence="5">NADPH-dependent glutamate synthase beta subunit-like oxidoreductase</fullName>
    </submittedName>
</protein>
<evidence type="ECO:0000256" key="2">
    <source>
        <dbReference type="ARBA" id="ARBA00023004"/>
    </source>
</evidence>
<dbReference type="EMBL" id="SLZR01000001">
    <property type="protein sequence ID" value="TCS43706.1"/>
    <property type="molecule type" value="Genomic_DNA"/>
</dbReference>
<keyword evidence="3" id="KW-0411">Iron-sulfur</keyword>
<dbReference type="PANTHER" id="PTHR42783:SF3">
    <property type="entry name" value="GLUTAMATE SYNTHASE [NADPH] SMALL CHAIN-RELATED"/>
    <property type="match status" value="1"/>
</dbReference>
<feature type="domain" description="4Fe-4S ferredoxin-type" evidence="4">
    <location>
        <begin position="2"/>
        <end position="31"/>
    </location>
</feature>
<proteinExistence type="predicted"/>
<dbReference type="PANTHER" id="PTHR42783">
    <property type="entry name" value="GLUTAMATE SYNTHASE [NADPH] SMALL CHAIN"/>
    <property type="match status" value="1"/>
</dbReference>
<evidence type="ECO:0000259" key="4">
    <source>
        <dbReference type="PROSITE" id="PS51379"/>
    </source>
</evidence>
<dbReference type="Gene3D" id="3.50.50.60">
    <property type="entry name" value="FAD/NAD(P)-binding domain"/>
    <property type="match status" value="2"/>
</dbReference>
<dbReference type="PROSITE" id="PS00198">
    <property type="entry name" value="4FE4S_FER_1"/>
    <property type="match status" value="2"/>
</dbReference>
<comment type="caution">
    <text evidence="5">The sequence shown here is derived from an EMBL/GenBank/DDBJ whole genome shotgun (WGS) entry which is preliminary data.</text>
</comment>
<evidence type="ECO:0000256" key="1">
    <source>
        <dbReference type="ARBA" id="ARBA00022723"/>
    </source>
</evidence>
<name>A0A4R3ID69_9GAMM</name>
<dbReference type="InterPro" id="IPR036188">
    <property type="entry name" value="FAD/NAD-bd_sf"/>
</dbReference>
<dbReference type="InterPro" id="IPR023753">
    <property type="entry name" value="FAD/NAD-binding_dom"/>
</dbReference>
<sequence length="554" mass="59497">MPVRKIKTEDCIGCGTCVESCPMDVFRLDTSAEQPEVSPCSQDCPLGLNQREYHYLIKLNQVNDAAVALQANHPMPAITGRVCPHPCESACSRAQVDSAININGIEQYLGDIVLNNAQVENMAKGDKVAVIGSGPAGLSAAFNLTRKGYQVTVFEKEQKPGGLLQYSIPAFRLADEVIDQQIAFYKKMGIEFKTGVAVGKDISKAELEAEGFKAFVAATGAAKPMLLNVPGADAEGINTAIKFLKDARTGEATRVDERVAVIGGGSVALDAARTAIRLGAKEVHVVCLERIEPGHKDNMLALAEEINEAKEEGVIFHTQRSVKAFNDDNGKLYGISLVECESVRNADLSFNPCIGADVVEELEVTSAIMAIGQTADAEIVPAEVATNERGYINADQKTLQVDASLFAAGDGVTGPSTVVEALASGKRAAVMVDRFLKGEELAQPEAQAPVAKPVPKNNNLYIEERQERGSVDSAIRVSNFAETIQPFTRAQAHREAERCLTCGSRSKIAYVDDCQVCRLCAHFCPADCIEISEGAYMTSLHNFDVVTLGKDLNK</sequence>
<dbReference type="OrthoDB" id="9808559at2"/>
<keyword evidence="1" id="KW-0479">Metal-binding</keyword>
<dbReference type="Pfam" id="PF14691">
    <property type="entry name" value="Fer4_20"/>
    <property type="match status" value="1"/>
</dbReference>
<evidence type="ECO:0000313" key="6">
    <source>
        <dbReference type="Proteomes" id="UP000295793"/>
    </source>
</evidence>
<dbReference type="InterPro" id="IPR017896">
    <property type="entry name" value="4Fe4S_Fe-S-bd"/>
</dbReference>
<dbReference type="SUPFAM" id="SSF46548">
    <property type="entry name" value="alpha-helical ferredoxin"/>
    <property type="match status" value="3"/>
</dbReference>
<accession>A0A4R3ID69</accession>
<keyword evidence="2" id="KW-0408">Iron</keyword>
<evidence type="ECO:0000313" key="5">
    <source>
        <dbReference type="EMBL" id="TCS43706.1"/>
    </source>
</evidence>
<dbReference type="AlphaFoldDB" id="A0A4R3ID69"/>
<dbReference type="Pfam" id="PF07992">
    <property type="entry name" value="Pyr_redox_2"/>
    <property type="match status" value="1"/>
</dbReference>
<dbReference type="GO" id="GO:0016491">
    <property type="term" value="F:oxidoreductase activity"/>
    <property type="evidence" value="ECO:0007669"/>
    <property type="project" value="InterPro"/>
</dbReference>
<gene>
    <name evidence="5" type="ORF">BCF53_10148</name>
</gene>
<dbReference type="Proteomes" id="UP000295793">
    <property type="component" value="Unassembled WGS sequence"/>
</dbReference>